<accession>A0A941IC32</accession>
<evidence type="ECO:0000313" key="8">
    <source>
        <dbReference type="Proteomes" id="UP000678545"/>
    </source>
</evidence>
<evidence type="ECO:0000256" key="3">
    <source>
        <dbReference type="ARBA" id="ARBA00022729"/>
    </source>
</evidence>
<comment type="similarity">
    <text evidence="2">Belongs to the MipA/OmpV family.</text>
</comment>
<dbReference type="PANTHER" id="PTHR38776:SF1">
    <property type="entry name" value="MLTA-INTERACTING PROTEIN-RELATED"/>
    <property type="match status" value="1"/>
</dbReference>
<gene>
    <name evidence="7" type="ORF">KDM90_07090</name>
</gene>
<proteinExistence type="inferred from homology"/>
<evidence type="ECO:0000256" key="4">
    <source>
        <dbReference type="ARBA" id="ARBA00023136"/>
    </source>
</evidence>
<feature type="chain" id="PRO_5038002877" evidence="6">
    <location>
        <begin position="26"/>
        <end position="267"/>
    </location>
</feature>
<feature type="signal peptide" evidence="6">
    <location>
        <begin position="1"/>
        <end position="25"/>
    </location>
</feature>
<protein>
    <submittedName>
        <fullName evidence="7">MipA/OmpV family protein</fullName>
    </submittedName>
</protein>
<dbReference type="AlphaFoldDB" id="A0A941IC32"/>
<dbReference type="Proteomes" id="UP000678545">
    <property type="component" value="Unassembled WGS sequence"/>
</dbReference>
<keyword evidence="8" id="KW-1185">Reference proteome</keyword>
<comment type="caution">
    <text evidence="7">The sequence shown here is derived from an EMBL/GenBank/DDBJ whole genome shotgun (WGS) entry which is preliminary data.</text>
</comment>
<dbReference type="PANTHER" id="PTHR38776">
    <property type="entry name" value="MLTA-INTERACTING PROTEIN-RELATED"/>
    <property type="match status" value="1"/>
</dbReference>
<keyword evidence="5" id="KW-0998">Cell outer membrane</keyword>
<evidence type="ECO:0000256" key="1">
    <source>
        <dbReference type="ARBA" id="ARBA00004442"/>
    </source>
</evidence>
<dbReference type="Pfam" id="PF06629">
    <property type="entry name" value="MipA"/>
    <property type="match status" value="1"/>
</dbReference>
<organism evidence="7 8">
    <name type="scientific">Undibacterium fentianense</name>
    <dbReference type="NCBI Taxonomy" id="2828728"/>
    <lineage>
        <taxon>Bacteria</taxon>
        <taxon>Pseudomonadati</taxon>
        <taxon>Pseudomonadota</taxon>
        <taxon>Betaproteobacteria</taxon>
        <taxon>Burkholderiales</taxon>
        <taxon>Oxalobacteraceae</taxon>
        <taxon>Undibacterium</taxon>
    </lineage>
</organism>
<comment type="subcellular location">
    <subcellularLocation>
        <location evidence="1">Cell outer membrane</location>
    </subcellularLocation>
</comment>
<evidence type="ECO:0000256" key="2">
    <source>
        <dbReference type="ARBA" id="ARBA00005722"/>
    </source>
</evidence>
<dbReference type="RefSeq" id="WP_212674878.1">
    <property type="nucleotide sequence ID" value="NZ_JAGSPJ010000002.1"/>
</dbReference>
<keyword evidence="4" id="KW-0472">Membrane</keyword>
<dbReference type="EMBL" id="JAGSPJ010000002">
    <property type="protein sequence ID" value="MBR7799759.1"/>
    <property type="molecule type" value="Genomic_DNA"/>
</dbReference>
<dbReference type="InterPro" id="IPR010583">
    <property type="entry name" value="MipA"/>
</dbReference>
<evidence type="ECO:0000256" key="6">
    <source>
        <dbReference type="SAM" id="SignalP"/>
    </source>
</evidence>
<evidence type="ECO:0000313" key="7">
    <source>
        <dbReference type="EMBL" id="MBR7799759.1"/>
    </source>
</evidence>
<name>A0A941IC32_9BURK</name>
<sequence>MQTLMQIRLIATSLLFGSLCLPAMAQMSGPVQLHAAAPGSDGGQTGVAVLSIPDYQGAKTSRTLLVPLIDYQWANGWFAGVSNGVGYNFGTSPQLDYGLRLTANLGRREKRSLRLRGMGDIKESAEIGSFFNWHFNSEIGISQTIQFGAGNTHRGASMNIAAHFNKTVGNHLRAGASLGAVYANEDSMRNFFGVDALQAARSHLPQFRARAGLQQTYVSAFVNYTLDERSALSLIVSSELLAGDAKSSPLTQIARTNTIVGAWTYHF</sequence>
<reference evidence="7" key="1">
    <citation type="submission" date="2021-04" db="EMBL/GenBank/DDBJ databases">
        <title>novel species isolated from subtropical streams in China.</title>
        <authorList>
            <person name="Lu H."/>
        </authorList>
    </citation>
    <scope>NUCLEOTIDE SEQUENCE</scope>
    <source>
        <strain evidence="7">FT137W</strain>
    </source>
</reference>
<evidence type="ECO:0000256" key="5">
    <source>
        <dbReference type="ARBA" id="ARBA00023237"/>
    </source>
</evidence>
<keyword evidence="3 6" id="KW-0732">Signal</keyword>
<dbReference type="GO" id="GO:0009279">
    <property type="term" value="C:cell outer membrane"/>
    <property type="evidence" value="ECO:0007669"/>
    <property type="project" value="UniProtKB-SubCell"/>
</dbReference>